<dbReference type="EMBL" id="JAQQWL010000005">
    <property type="protein sequence ID" value="KAK8073820.1"/>
    <property type="molecule type" value="Genomic_DNA"/>
</dbReference>
<name>A0ABR1VUE7_9PEZI</name>
<keyword evidence="1" id="KW-0175">Coiled coil</keyword>
<sequence>MEVDSDDSDDSDDGPTRQALAKRIKELEQESANYQHHYAKLEKERNELLAKDTPGQTPDIDELREEVRLLRTAANIIQTPVAPKGGMKISTQATFDGTSGNLRGFLVQI</sequence>
<accession>A0ABR1VUE7</accession>
<protein>
    <submittedName>
        <fullName evidence="2">Uncharacterized protein</fullName>
    </submittedName>
</protein>
<gene>
    <name evidence="2" type="ORF">PG994_004719</name>
</gene>
<evidence type="ECO:0000313" key="2">
    <source>
        <dbReference type="EMBL" id="KAK8073820.1"/>
    </source>
</evidence>
<evidence type="ECO:0000313" key="3">
    <source>
        <dbReference type="Proteomes" id="UP001480595"/>
    </source>
</evidence>
<dbReference type="Proteomes" id="UP001480595">
    <property type="component" value="Unassembled WGS sequence"/>
</dbReference>
<reference evidence="2 3" key="1">
    <citation type="submission" date="2023-01" db="EMBL/GenBank/DDBJ databases">
        <title>Analysis of 21 Apiospora genomes using comparative genomics revels a genus with tremendous synthesis potential of carbohydrate active enzymes and secondary metabolites.</title>
        <authorList>
            <person name="Sorensen T."/>
        </authorList>
    </citation>
    <scope>NUCLEOTIDE SEQUENCE [LARGE SCALE GENOMIC DNA]</scope>
    <source>
        <strain evidence="2 3">CBS 135458</strain>
    </source>
</reference>
<dbReference type="SUPFAM" id="SSF46966">
    <property type="entry name" value="Spectrin repeat"/>
    <property type="match status" value="1"/>
</dbReference>
<feature type="coiled-coil region" evidence="1">
    <location>
        <begin position="17"/>
        <end position="51"/>
    </location>
</feature>
<organism evidence="2 3">
    <name type="scientific">Apiospora phragmitis</name>
    <dbReference type="NCBI Taxonomy" id="2905665"/>
    <lineage>
        <taxon>Eukaryota</taxon>
        <taxon>Fungi</taxon>
        <taxon>Dikarya</taxon>
        <taxon>Ascomycota</taxon>
        <taxon>Pezizomycotina</taxon>
        <taxon>Sordariomycetes</taxon>
        <taxon>Xylariomycetidae</taxon>
        <taxon>Amphisphaeriales</taxon>
        <taxon>Apiosporaceae</taxon>
        <taxon>Apiospora</taxon>
    </lineage>
</organism>
<comment type="caution">
    <text evidence="2">The sequence shown here is derived from an EMBL/GenBank/DDBJ whole genome shotgun (WGS) entry which is preliminary data.</text>
</comment>
<proteinExistence type="predicted"/>
<dbReference type="RefSeq" id="XP_066718295.1">
    <property type="nucleotide sequence ID" value="XM_066856128.1"/>
</dbReference>
<keyword evidence="3" id="KW-1185">Reference proteome</keyword>
<evidence type="ECO:0000256" key="1">
    <source>
        <dbReference type="SAM" id="Coils"/>
    </source>
</evidence>
<dbReference type="GeneID" id="92089191"/>